<dbReference type="PANTHER" id="PTHR15430">
    <property type="entry name" value="GLOMULIN"/>
    <property type="match status" value="1"/>
</dbReference>
<dbReference type="NCBIfam" id="TIGR02396">
    <property type="entry name" value="diverge_rpsU"/>
    <property type="match status" value="1"/>
</dbReference>
<dbReference type="Pfam" id="PF21392">
    <property type="entry name" value="COQ9_N"/>
    <property type="match status" value="1"/>
</dbReference>
<dbReference type="GO" id="GO:0055105">
    <property type="term" value="F:ubiquitin-protein transferase inhibitor activity"/>
    <property type="evidence" value="ECO:0007669"/>
    <property type="project" value="TreeGrafter"/>
</dbReference>
<accession>A0A0L7LH65</accession>
<dbReference type="GO" id="GO:0005737">
    <property type="term" value="C:cytoplasm"/>
    <property type="evidence" value="ECO:0007669"/>
    <property type="project" value="TreeGrafter"/>
</dbReference>
<evidence type="ECO:0000313" key="2">
    <source>
        <dbReference type="EMBL" id="KOB74913.1"/>
    </source>
</evidence>
<sequence length="910" mass="101550">SSLDYRTLECLVHTMAKQIDIVDLVSTLLDSGKIKEALAVPNEEKLKDIFRDNCWDLIAVVVEKIQDDTIVLKPSLYGACERLLSIILEKCSAEEALLEFIERIELAKNDAQLGLVLPPLQQLLKKLSSKRGRSLEWSLNSISTYIEKIPVTEHKLEGDERKLMDSDPNIRRVTRVYSMLPTFYRPFIDELLVAEKQNVQAKQIIAAFLISLLGKPMIFIDMDPTSNERSEARVVCLQIIQDICRLENNLLKFLTHLEICSKETGRTKGSAVGELSPYDHREKINLTSLSGLFYIVYSGHFDLPDTALPQVYSIEYVVQTVMLAVTHLLNNTEFGPLNKALATCQALTNRMADNTSHIILSASVHFNLIKSLMNVAIYCNYPSLRLAALNCIGSHLHKFDYKGKVMLIKFLIQGANHSGMIGYAITQYKDAIHESFKDPAINECFTGAQLLNMIRLISHLPHGVESDLMELADQIISVINFLTYLVLKDKDNITGIKDQYSAIETEYLETLRTALKMSRAHYQAKLMEIEEGKNLPEESVQLNVGGNILDSIPTENKKEIIQSALNGFDVIEAARRINLPLATVPLNNTQTIFRHYCQTNIEKEVKVPAVSIENEEHQYEENVKNRILESALEFVPKSGWSVESLSAGAKAAGYPSITHGIFPNGGGDLVHYFNVRCNEELVAHMKTWPKEELKESKVPAKFIENAIMTRLLMLEPFKSTWPKAMAIQTLPNNVPNCLATLLSLVDDICYHSGDRSVDGNTGTRSFVSSRIRDAQLIQAALNLNPVAAAPSTLSAAFVTSMNTATKMNSYLFRGLANLTGISKRCDLTSTAAQCSDILLAGTNVSLLREKRPLACLSRACNVRPTHLNETQSMCRESFESLTRNTLSCCPASNSSASLEVTLPQYQPCLK</sequence>
<reference evidence="2 3" key="1">
    <citation type="journal article" date="2015" name="Genome Biol. Evol.">
        <title>The genome of winter moth (Operophtera brumata) provides a genomic perspective on sexual dimorphism and phenology.</title>
        <authorList>
            <person name="Derks M.F."/>
            <person name="Smit S."/>
            <person name="Salis L."/>
            <person name="Schijlen E."/>
            <person name="Bossers A."/>
            <person name="Mateman C."/>
            <person name="Pijl A.S."/>
            <person name="de Ridder D."/>
            <person name="Groenen M.A."/>
            <person name="Visser M.E."/>
            <person name="Megens H.J."/>
        </authorList>
    </citation>
    <scope>NUCLEOTIDE SEQUENCE [LARGE SCALE GENOMIC DNA]</scope>
    <source>
        <strain evidence="2">WM2013NL</strain>
        <tissue evidence="2">Head and thorax</tissue>
    </source>
</reference>
<evidence type="ECO:0000259" key="1">
    <source>
        <dbReference type="Pfam" id="PF21392"/>
    </source>
</evidence>
<organism evidence="2 3">
    <name type="scientific">Operophtera brumata</name>
    <name type="common">Winter moth</name>
    <name type="synonym">Phalaena brumata</name>
    <dbReference type="NCBI Taxonomy" id="104452"/>
    <lineage>
        <taxon>Eukaryota</taxon>
        <taxon>Metazoa</taxon>
        <taxon>Ecdysozoa</taxon>
        <taxon>Arthropoda</taxon>
        <taxon>Hexapoda</taxon>
        <taxon>Insecta</taxon>
        <taxon>Pterygota</taxon>
        <taxon>Neoptera</taxon>
        <taxon>Endopterygota</taxon>
        <taxon>Lepidoptera</taxon>
        <taxon>Glossata</taxon>
        <taxon>Ditrysia</taxon>
        <taxon>Geometroidea</taxon>
        <taxon>Geometridae</taxon>
        <taxon>Larentiinae</taxon>
        <taxon>Operophtera</taxon>
    </lineage>
</organism>
<name>A0A0L7LH65_OPEBR</name>
<keyword evidence="3" id="KW-1185">Reference proteome</keyword>
<dbReference type="EMBL" id="JTDY01001088">
    <property type="protein sequence ID" value="KOB74913.1"/>
    <property type="molecule type" value="Genomic_DNA"/>
</dbReference>
<dbReference type="InterPro" id="IPR012762">
    <property type="entry name" value="Ubiq_biosynth_COQ9"/>
</dbReference>
<dbReference type="InterPro" id="IPR019516">
    <property type="entry name" value="Glomulin/ALF4"/>
</dbReference>
<dbReference type="PANTHER" id="PTHR15430:SF1">
    <property type="entry name" value="GLOMULIN"/>
    <property type="match status" value="1"/>
</dbReference>
<dbReference type="Proteomes" id="UP000037510">
    <property type="component" value="Unassembled WGS sequence"/>
</dbReference>
<dbReference type="InterPro" id="IPR013877">
    <property type="entry name" value="YAP-bd/ALF4/Glomulin"/>
</dbReference>
<dbReference type="InterPro" id="IPR048674">
    <property type="entry name" value="COQ9_HTH"/>
</dbReference>
<dbReference type="AlphaFoldDB" id="A0A0L7LH65"/>
<proteinExistence type="predicted"/>
<gene>
    <name evidence="2" type="ORF">OBRU01_08331</name>
</gene>
<protein>
    <submittedName>
        <fullName evidence="2">Glomulin</fullName>
    </submittedName>
</protein>
<dbReference type="STRING" id="104452.A0A0L7LH65"/>
<comment type="caution">
    <text evidence="2">The sequence shown here is derived from an EMBL/GenBank/DDBJ whole genome shotgun (WGS) entry which is preliminary data.</text>
</comment>
<dbReference type="GO" id="GO:0006744">
    <property type="term" value="P:ubiquinone biosynthetic process"/>
    <property type="evidence" value="ECO:0007669"/>
    <property type="project" value="InterPro"/>
</dbReference>
<feature type="non-terminal residue" evidence="2">
    <location>
        <position position="1"/>
    </location>
</feature>
<dbReference type="GO" id="GO:0008289">
    <property type="term" value="F:lipid binding"/>
    <property type="evidence" value="ECO:0007669"/>
    <property type="project" value="InterPro"/>
</dbReference>
<feature type="domain" description="Ubiquinone biosynthesis protein COQ9 HTH" evidence="1">
    <location>
        <begin position="620"/>
        <end position="650"/>
    </location>
</feature>
<evidence type="ECO:0000313" key="3">
    <source>
        <dbReference type="Proteomes" id="UP000037510"/>
    </source>
</evidence>
<dbReference type="Pfam" id="PF08568">
    <property type="entry name" value="Kinetochor_Ybp2"/>
    <property type="match status" value="1"/>
</dbReference>